<reference evidence="2 4" key="1">
    <citation type="submission" date="2020-05" db="EMBL/GenBank/DDBJ databases">
        <title>Comparative genomic analysis of denitrifying bacteria from Halomonas genus.</title>
        <authorList>
            <person name="Wang L."/>
            <person name="Shao Z."/>
        </authorList>
    </citation>
    <scope>NUCLEOTIDE SEQUENCE [LARGE SCALE GENOMIC DNA]</scope>
    <source>
        <strain evidence="2 4">DSM 17331</strain>
    </source>
</reference>
<sequence length="91" mass="10446">MSYFTHTAVRGATPTLQICDATSCSVRLAREYPRHDTALSQEEFELLQLHREEARHELFRRSFMLTSERYLKGELVEPGPGNEGLGRFSSE</sequence>
<keyword evidence="4" id="KW-1185">Reference proteome</keyword>
<evidence type="ECO:0000313" key="2">
    <source>
        <dbReference type="EMBL" id="MCG6663551.1"/>
    </source>
</evidence>
<dbReference type="Proteomes" id="UP000518091">
    <property type="component" value="Unassembled WGS sequence"/>
</dbReference>
<dbReference type="EMBL" id="JABFUB010000024">
    <property type="protein sequence ID" value="MCG6663551.1"/>
    <property type="molecule type" value="Genomic_DNA"/>
</dbReference>
<proteinExistence type="predicted"/>
<evidence type="ECO:0000313" key="1">
    <source>
        <dbReference type="EMBL" id="MBA2780727.1"/>
    </source>
</evidence>
<dbReference type="AlphaFoldDB" id="A0A7V9W442"/>
<comment type="caution">
    <text evidence="1">The sequence shown here is derived from an EMBL/GenBank/DDBJ whole genome shotgun (WGS) entry which is preliminary data.</text>
</comment>
<organism evidence="1 3">
    <name type="scientific">Billgrantia kenyensis</name>
    <dbReference type="NCBI Taxonomy" id="321266"/>
    <lineage>
        <taxon>Bacteria</taxon>
        <taxon>Pseudomonadati</taxon>
        <taxon>Pseudomonadota</taxon>
        <taxon>Gammaproteobacteria</taxon>
        <taxon>Oceanospirillales</taxon>
        <taxon>Halomonadaceae</taxon>
        <taxon>Billgrantia</taxon>
    </lineage>
</organism>
<dbReference type="EMBL" id="JACEFT010000031">
    <property type="protein sequence ID" value="MBA2780727.1"/>
    <property type="molecule type" value="Genomic_DNA"/>
</dbReference>
<accession>A0A7V9W442</accession>
<evidence type="ECO:0000313" key="3">
    <source>
        <dbReference type="Proteomes" id="UP000518091"/>
    </source>
</evidence>
<name>A0A7V9W442_9GAMM</name>
<gene>
    <name evidence="1" type="ORF">H1D44_17705</name>
    <name evidence="2" type="ORF">HOP48_18625</name>
</gene>
<protein>
    <submittedName>
        <fullName evidence="1">Uncharacterized protein</fullName>
    </submittedName>
</protein>
<dbReference type="Proteomes" id="UP000814353">
    <property type="component" value="Unassembled WGS sequence"/>
</dbReference>
<reference evidence="1 3" key="2">
    <citation type="submission" date="2020-07" db="EMBL/GenBank/DDBJ databases">
        <title>Identification of Halomonas strains.</title>
        <authorList>
            <person name="Xiao Z."/>
            <person name="Shen J."/>
        </authorList>
    </citation>
    <scope>NUCLEOTIDE SEQUENCE [LARGE SCALE GENOMIC DNA]</scope>
    <source>
        <strain evidence="1 3">DSM 17331</strain>
    </source>
</reference>
<dbReference type="RefSeq" id="WP_181516460.1">
    <property type="nucleotide sequence ID" value="NZ_JABFUB010000024.1"/>
</dbReference>
<evidence type="ECO:0000313" key="4">
    <source>
        <dbReference type="Proteomes" id="UP000814353"/>
    </source>
</evidence>